<accession>A0A5B9PMI9</accession>
<keyword evidence="2" id="KW-1185">Reference proteome</keyword>
<dbReference type="AlphaFoldDB" id="A0A5B9PMI9"/>
<sequence length="82" mass="9184">MSILTSLEIECDRSLNRKLITRGCLLNQRFQAGNTVNQPTLRGSVHFQSRPNSNQCHHGHNGHDGTDTRVYSLAVEKIANPE</sequence>
<dbReference type="KEGG" id="mff:MFFC18_37050"/>
<gene>
    <name evidence="1" type="ORF">MFFC18_37050</name>
</gene>
<name>A0A5B9PMI9_9BACT</name>
<dbReference type="EMBL" id="CP042912">
    <property type="protein sequence ID" value="QEG23801.1"/>
    <property type="molecule type" value="Genomic_DNA"/>
</dbReference>
<evidence type="ECO:0000313" key="1">
    <source>
        <dbReference type="EMBL" id="QEG23801.1"/>
    </source>
</evidence>
<evidence type="ECO:0000313" key="2">
    <source>
        <dbReference type="Proteomes" id="UP000322214"/>
    </source>
</evidence>
<reference evidence="1 2" key="1">
    <citation type="submission" date="2019-08" db="EMBL/GenBank/DDBJ databases">
        <title>Deep-cultivation of Planctomycetes and their phenomic and genomic characterization uncovers novel biology.</title>
        <authorList>
            <person name="Wiegand S."/>
            <person name="Jogler M."/>
            <person name="Boedeker C."/>
            <person name="Pinto D."/>
            <person name="Vollmers J."/>
            <person name="Rivas-Marin E."/>
            <person name="Kohn T."/>
            <person name="Peeters S.H."/>
            <person name="Heuer A."/>
            <person name="Rast P."/>
            <person name="Oberbeckmann S."/>
            <person name="Bunk B."/>
            <person name="Jeske O."/>
            <person name="Meyerdierks A."/>
            <person name="Storesund J.E."/>
            <person name="Kallscheuer N."/>
            <person name="Luecker S."/>
            <person name="Lage O.M."/>
            <person name="Pohl T."/>
            <person name="Merkel B.J."/>
            <person name="Hornburger P."/>
            <person name="Mueller R.-W."/>
            <person name="Bruemmer F."/>
            <person name="Labrenz M."/>
            <person name="Spormann A.M."/>
            <person name="Op den Camp H."/>
            <person name="Overmann J."/>
            <person name="Amann R."/>
            <person name="Jetten M.S.M."/>
            <person name="Mascher T."/>
            <person name="Medema M.H."/>
            <person name="Devos D.P."/>
            <person name="Kaster A.-K."/>
            <person name="Ovreas L."/>
            <person name="Rohde M."/>
            <person name="Galperin M.Y."/>
            <person name="Jogler C."/>
        </authorList>
    </citation>
    <scope>NUCLEOTIDE SEQUENCE [LARGE SCALE GENOMIC DNA]</scope>
    <source>
        <strain evidence="1 2">FC18</strain>
    </source>
</reference>
<proteinExistence type="predicted"/>
<protein>
    <submittedName>
        <fullName evidence="1">Uncharacterized protein</fullName>
    </submittedName>
</protein>
<organism evidence="1 2">
    <name type="scientific">Mariniblastus fucicola</name>
    <dbReference type="NCBI Taxonomy" id="980251"/>
    <lineage>
        <taxon>Bacteria</taxon>
        <taxon>Pseudomonadati</taxon>
        <taxon>Planctomycetota</taxon>
        <taxon>Planctomycetia</taxon>
        <taxon>Pirellulales</taxon>
        <taxon>Pirellulaceae</taxon>
        <taxon>Mariniblastus</taxon>
    </lineage>
</organism>
<dbReference type="Proteomes" id="UP000322214">
    <property type="component" value="Chromosome"/>
</dbReference>